<keyword evidence="8" id="KW-1185">Reference proteome</keyword>
<dbReference type="PANTHER" id="PTHR46383:SF1">
    <property type="entry name" value="ASPARTATE AMINOTRANSFERASE"/>
    <property type="match status" value="1"/>
</dbReference>
<dbReference type="InterPro" id="IPR004839">
    <property type="entry name" value="Aminotransferase_I/II_large"/>
</dbReference>
<dbReference type="InterPro" id="IPR015421">
    <property type="entry name" value="PyrdxlP-dep_Trfase_major"/>
</dbReference>
<comment type="similarity">
    <text evidence="2">Belongs to the class-I pyridoxal-phosphate-dependent aminotransferase family.</text>
</comment>
<dbReference type="Gene3D" id="3.90.1150.10">
    <property type="entry name" value="Aspartate Aminotransferase, domain 1"/>
    <property type="match status" value="1"/>
</dbReference>
<keyword evidence="5" id="KW-0663">Pyridoxal phosphate</keyword>
<dbReference type="Gene3D" id="3.40.640.10">
    <property type="entry name" value="Type I PLP-dependent aspartate aminotransferase-like (Major domain)"/>
    <property type="match status" value="1"/>
</dbReference>
<feature type="domain" description="Aminotransferase class I/classII large" evidence="6">
    <location>
        <begin position="11"/>
        <end position="317"/>
    </location>
</feature>
<dbReference type="EMBL" id="JAODUO010000175">
    <property type="protein sequence ID" value="KAK2187189.1"/>
    <property type="molecule type" value="Genomic_DNA"/>
</dbReference>
<evidence type="ECO:0000256" key="3">
    <source>
        <dbReference type="ARBA" id="ARBA00022576"/>
    </source>
</evidence>
<protein>
    <recommendedName>
        <fullName evidence="6">Aminotransferase class I/classII large domain-containing protein</fullName>
    </recommendedName>
</protein>
<dbReference type="InterPro" id="IPR050596">
    <property type="entry name" value="AspAT/PAT-like"/>
</dbReference>
<dbReference type="InterPro" id="IPR004838">
    <property type="entry name" value="NHTrfase_class1_PyrdxlP-BS"/>
</dbReference>
<dbReference type="InterPro" id="IPR015422">
    <property type="entry name" value="PyrdxlP-dep_Trfase_small"/>
</dbReference>
<dbReference type="Pfam" id="PF00155">
    <property type="entry name" value="Aminotran_1_2"/>
    <property type="match status" value="1"/>
</dbReference>
<dbReference type="PROSITE" id="PS00105">
    <property type="entry name" value="AA_TRANSFER_CLASS_1"/>
    <property type="match status" value="1"/>
</dbReference>
<dbReference type="SUPFAM" id="SSF53383">
    <property type="entry name" value="PLP-dependent transferases"/>
    <property type="match status" value="1"/>
</dbReference>
<keyword evidence="4" id="KW-0808">Transferase</keyword>
<evidence type="ECO:0000313" key="8">
    <source>
        <dbReference type="Proteomes" id="UP001209878"/>
    </source>
</evidence>
<evidence type="ECO:0000256" key="1">
    <source>
        <dbReference type="ARBA" id="ARBA00001933"/>
    </source>
</evidence>
<evidence type="ECO:0000259" key="6">
    <source>
        <dbReference type="Pfam" id="PF00155"/>
    </source>
</evidence>
<dbReference type="GO" id="GO:0030170">
    <property type="term" value="F:pyridoxal phosphate binding"/>
    <property type="evidence" value="ECO:0007669"/>
    <property type="project" value="InterPro"/>
</dbReference>
<evidence type="ECO:0000256" key="5">
    <source>
        <dbReference type="ARBA" id="ARBA00022898"/>
    </source>
</evidence>
<sequence length="401" mass="44853">MVTALKEYAGENTYLSVAGIPELRQALCEFHTRYDRLEGLGVDQFIVGPGSKELIFLLMTVFNGDVLVVSPTWTTYRPQSLLAHHAPYVVEASMETEWRVTPEAVEKTIVDNKLTGNKLLIFCNPDNPTRDKLTLVYCYCSVVLKKHNVIVLSDEIYARIHFADQHDTLARYYPEGTIISSGLSKWASAGGWRVGYQIYPVQLESLRLTVKSAASHTYSCVAAPMQYAVAKGLRNVEECDSYMHHTTRIMKAAAEYSYSELTAVGVRCTKSTAGFYLFPDFGLVRESLLKRGIETVGQMCDVMLKEANVALMGGGPAFLRPVTELTTRLCYVNFDGAVALAESQRLGLETPLPTDFVRLHCTRLHDGIQVRIQQSSSYRTHVLQAVPNLELPVCWLLFLFT</sequence>
<gene>
    <name evidence="7" type="ORF">NP493_176g03009</name>
</gene>
<comment type="cofactor">
    <cofactor evidence="1">
        <name>pyridoxal 5'-phosphate</name>
        <dbReference type="ChEBI" id="CHEBI:597326"/>
    </cofactor>
</comment>
<dbReference type="InterPro" id="IPR015424">
    <property type="entry name" value="PyrdxlP-dep_Trfase"/>
</dbReference>
<dbReference type="GO" id="GO:0008483">
    <property type="term" value="F:transaminase activity"/>
    <property type="evidence" value="ECO:0007669"/>
    <property type="project" value="UniProtKB-KW"/>
</dbReference>
<evidence type="ECO:0000313" key="7">
    <source>
        <dbReference type="EMBL" id="KAK2187189.1"/>
    </source>
</evidence>
<dbReference type="Proteomes" id="UP001209878">
    <property type="component" value="Unassembled WGS sequence"/>
</dbReference>
<dbReference type="AlphaFoldDB" id="A0AAD9UFA6"/>
<evidence type="ECO:0000256" key="2">
    <source>
        <dbReference type="ARBA" id="ARBA00007441"/>
    </source>
</evidence>
<accession>A0AAD9UFA6</accession>
<comment type="caution">
    <text evidence="7">The sequence shown here is derived from an EMBL/GenBank/DDBJ whole genome shotgun (WGS) entry which is preliminary data.</text>
</comment>
<dbReference type="PANTHER" id="PTHR46383">
    <property type="entry name" value="ASPARTATE AMINOTRANSFERASE"/>
    <property type="match status" value="1"/>
</dbReference>
<name>A0AAD9UFA6_RIDPI</name>
<dbReference type="CDD" id="cd00609">
    <property type="entry name" value="AAT_like"/>
    <property type="match status" value="1"/>
</dbReference>
<reference evidence="7" key="1">
    <citation type="journal article" date="2023" name="Mol. Biol. Evol.">
        <title>Third-Generation Sequencing Reveals the Adaptive Role of the Epigenome in Three Deep-Sea Polychaetes.</title>
        <authorList>
            <person name="Perez M."/>
            <person name="Aroh O."/>
            <person name="Sun Y."/>
            <person name="Lan Y."/>
            <person name="Juniper S.K."/>
            <person name="Young C.R."/>
            <person name="Angers B."/>
            <person name="Qian P.Y."/>
        </authorList>
    </citation>
    <scope>NUCLEOTIDE SEQUENCE</scope>
    <source>
        <strain evidence="7">R07B-5</strain>
    </source>
</reference>
<organism evidence="7 8">
    <name type="scientific">Ridgeia piscesae</name>
    <name type="common">Tubeworm</name>
    <dbReference type="NCBI Taxonomy" id="27915"/>
    <lineage>
        <taxon>Eukaryota</taxon>
        <taxon>Metazoa</taxon>
        <taxon>Spiralia</taxon>
        <taxon>Lophotrochozoa</taxon>
        <taxon>Annelida</taxon>
        <taxon>Polychaeta</taxon>
        <taxon>Sedentaria</taxon>
        <taxon>Canalipalpata</taxon>
        <taxon>Sabellida</taxon>
        <taxon>Siboglinidae</taxon>
        <taxon>Ridgeia</taxon>
    </lineage>
</organism>
<evidence type="ECO:0000256" key="4">
    <source>
        <dbReference type="ARBA" id="ARBA00022679"/>
    </source>
</evidence>
<proteinExistence type="inferred from homology"/>
<dbReference type="GO" id="GO:0006520">
    <property type="term" value="P:amino acid metabolic process"/>
    <property type="evidence" value="ECO:0007669"/>
    <property type="project" value="InterPro"/>
</dbReference>
<keyword evidence="3" id="KW-0032">Aminotransferase</keyword>